<dbReference type="SUPFAM" id="SSF54292">
    <property type="entry name" value="2Fe-2S ferredoxin-like"/>
    <property type="match status" value="1"/>
</dbReference>
<dbReference type="PRINTS" id="PR00409">
    <property type="entry name" value="PHDIOXRDTASE"/>
</dbReference>
<evidence type="ECO:0000313" key="8">
    <source>
        <dbReference type="Proteomes" id="UP001500618"/>
    </source>
</evidence>
<keyword evidence="8" id="KW-1185">Reference proteome</keyword>
<feature type="domain" description="MOSC" evidence="5">
    <location>
        <begin position="29"/>
        <end position="164"/>
    </location>
</feature>
<gene>
    <name evidence="7" type="ORF">GCM10009765_02450</name>
</gene>
<dbReference type="InterPro" id="IPR036010">
    <property type="entry name" value="2Fe-2S_ferredoxin-like_sf"/>
</dbReference>
<feature type="domain" description="FAD-binding FR-type" evidence="6">
    <location>
        <begin position="222"/>
        <end position="322"/>
    </location>
</feature>
<dbReference type="InterPro" id="IPR005302">
    <property type="entry name" value="MoCF_Sase_C"/>
</dbReference>
<dbReference type="Pfam" id="PF00970">
    <property type="entry name" value="FAD_binding_6"/>
    <property type="match status" value="1"/>
</dbReference>
<proteinExistence type="predicted"/>
<dbReference type="RefSeq" id="WP_344306309.1">
    <property type="nucleotide sequence ID" value="NZ_BAAANY010000001.1"/>
</dbReference>
<dbReference type="InterPro" id="IPR005163">
    <property type="entry name" value="Tri_helical_YiiM-like"/>
</dbReference>
<protein>
    <submittedName>
        <fullName evidence="7">MOSC and FAD-binding oxidoreductase domain-containing protein</fullName>
    </submittedName>
</protein>
<dbReference type="SUPFAM" id="SSF50800">
    <property type="entry name" value="PK beta-barrel domain-like"/>
    <property type="match status" value="1"/>
</dbReference>
<dbReference type="Proteomes" id="UP001500618">
    <property type="component" value="Unassembled WGS sequence"/>
</dbReference>
<dbReference type="InterPro" id="IPR001041">
    <property type="entry name" value="2Fe-2S_ferredoxin-type"/>
</dbReference>
<dbReference type="InterPro" id="IPR052353">
    <property type="entry name" value="Benzoxazolinone_Detox_Enz"/>
</dbReference>
<dbReference type="InterPro" id="IPR017927">
    <property type="entry name" value="FAD-bd_FR_type"/>
</dbReference>
<feature type="region of interest" description="Disordered" evidence="3">
    <location>
        <begin position="448"/>
        <end position="469"/>
    </location>
</feature>
<evidence type="ECO:0000256" key="1">
    <source>
        <dbReference type="ARBA" id="ARBA00022714"/>
    </source>
</evidence>
<sequence>MSTVLSLNVGMPRDISWNGSTVYTGAWKDPVDGAAMAHRLGVDGDGQGDTVGHGGPNRAVLVYQAESYDYWRDYFHRDDLVPGFFAENLTVQGLADNEVCIGDRYRIGAAEFEVSQPRVTCYRAGLRIGEPRLAALLVSHHRPGFYMRVVKEGLVRAGDDIVRTYAGVGSVSVAAVDALLYLPDKDRETLRRAVDISALSHGWQESLRQLLDPDETPGPGWTGFRKLRVTQVVRESATISSIHLADPDGERLPPARPGQYLSVRVPVGPHGAVRSYSVSSTDAYRISVKHEPHGQVSGYIHVTVRAGDTLEVAAPRGDFVLGEDNRPVVLVSAGVGITPVLAMLHRLAAQRSEREIWWLHTIRRPQEQAFAGETQDLLASLPHVHARTYYSAESRLSAARLAELKLPADAVAYVCGPTGFMTDMAEGLRAAGLDRVYSETFGTLAPITPGIRDKNTKQPHQPAGKLGRGPEITFARSGISAAFTEGSILEFAESCDVPARWACRSGVCRTCETPLLSGEVNYSPAPLENPTPGTVLLCCARPRTDVVLDM</sequence>
<keyword evidence="1" id="KW-0408">Iron</keyword>
<dbReference type="Pfam" id="PF03475">
    <property type="entry name" value="YiiM_3-alpha"/>
    <property type="match status" value="1"/>
</dbReference>
<dbReference type="Gene3D" id="3.40.50.80">
    <property type="entry name" value="Nucleotide-binding domain of ferredoxin-NADP reductase (FNR) module"/>
    <property type="match status" value="1"/>
</dbReference>
<dbReference type="PROSITE" id="PS51384">
    <property type="entry name" value="FAD_FR"/>
    <property type="match status" value="1"/>
</dbReference>
<accession>A0ABN2FR38</accession>
<evidence type="ECO:0000313" key="7">
    <source>
        <dbReference type="EMBL" id="GAA1656505.1"/>
    </source>
</evidence>
<dbReference type="Pfam" id="PF03473">
    <property type="entry name" value="MOSC"/>
    <property type="match status" value="1"/>
</dbReference>
<keyword evidence="1" id="KW-0479">Metal-binding</keyword>
<dbReference type="InterPro" id="IPR008333">
    <property type="entry name" value="Cbr1-like_FAD-bd_dom"/>
</dbReference>
<dbReference type="Pfam" id="PF00111">
    <property type="entry name" value="Fer2"/>
    <property type="match status" value="1"/>
</dbReference>
<evidence type="ECO:0000259" key="5">
    <source>
        <dbReference type="PROSITE" id="PS51340"/>
    </source>
</evidence>
<comment type="caution">
    <text evidence="7">The sequence shown here is derived from an EMBL/GenBank/DDBJ whole genome shotgun (WGS) entry which is preliminary data.</text>
</comment>
<dbReference type="Gene3D" id="2.40.33.20">
    <property type="entry name" value="PK beta-barrel domain-like"/>
    <property type="match status" value="1"/>
</dbReference>
<dbReference type="InterPro" id="IPR011037">
    <property type="entry name" value="Pyrv_Knase-like_insert_dom_sf"/>
</dbReference>
<dbReference type="SUPFAM" id="SSF52343">
    <property type="entry name" value="Ferredoxin reductase-like, C-terminal NADP-linked domain"/>
    <property type="match status" value="1"/>
</dbReference>
<dbReference type="Gene3D" id="3.10.20.30">
    <property type="match status" value="1"/>
</dbReference>
<dbReference type="CDD" id="cd00207">
    <property type="entry name" value="fer2"/>
    <property type="match status" value="1"/>
</dbReference>
<evidence type="ECO:0000256" key="2">
    <source>
        <dbReference type="ARBA" id="ARBA00023014"/>
    </source>
</evidence>
<dbReference type="InterPro" id="IPR012675">
    <property type="entry name" value="Beta-grasp_dom_sf"/>
</dbReference>
<name>A0ABN2FR38_9ACTN</name>
<organism evidence="7 8">
    <name type="scientific">Fodinicola feengrottensis</name>
    <dbReference type="NCBI Taxonomy" id="435914"/>
    <lineage>
        <taxon>Bacteria</taxon>
        <taxon>Bacillati</taxon>
        <taxon>Actinomycetota</taxon>
        <taxon>Actinomycetes</taxon>
        <taxon>Mycobacteriales</taxon>
        <taxon>Fodinicola</taxon>
    </lineage>
</organism>
<keyword evidence="1" id="KW-0001">2Fe-2S</keyword>
<evidence type="ECO:0000259" key="4">
    <source>
        <dbReference type="PROSITE" id="PS51085"/>
    </source>
</evidence>
<reference evidence="7 8" key="1">
    <citation type="journal article" date="2019" name="Int. J. Syst. Evol. Microbiol.">
        <title>The Global Catalogue of Microorganisms (GCM) 10K type strain sequencing project: providing services to taxonomists for standard genome sequencing and annotation.</title>
        <authorList>
            <consortium name="The Broad Institute Genomics Platform"/>
            <consortium name="The Broad Institute Genome Sequencing Center for Infectious Disease"/>
            <person name="Wu L."/>
            <person name="Ma J."/>
        </authorList>
    </citation>
    <scope>NUCLEOTIDE SEQUENCE [LARGE SCALE GENOMIC DNA]</scope>
    <source>
        <strain evidence="7 8">JCM 14718</strain>
    </source>
</reference>
<dbReference type="PROSITE" id="PS51340">
    <property type="entry name" value="MOSC"/>
    <property type="match status" value="1"/>
</dbReference>
<evidence type="ECO:0000256" key="3">
    <source>
        <dbReference type="SAM" id="MobiDB-lite"/>
    </source>
</evidence>
<dbReference type="InterPro" id="IPR039261">
    <property type="entry name" value="FNR_nucleotide-bd"/>
</dbReference>
<keyword evidence="2" id="KW-0411">Iron-sulfur</keyword>
<feature type="domain" description="2Fe-2S ferredoxin-type" evidence="4">
    <location>
        <begin position="470"/>
        <end position="550"/>
    </location>
</feature>
<dbReference type="Pfam" id="PF00175">
    <property type="entry name" value="NAD_binding_1"/>
    <property type="match status" value="1"/>
</dbReference>
<dbReference type="CDD" id="cd06184">
    <property type="entry name" value="flavohem_like_fad_nad_binding"/>
    <property type="match status" value="1"/>
</dbReference>
<dbReference type="SUPFAM" id="SSF63380">
    <property type="entry name" value="Riboflavin synthase domain-like"/>
    <property type="match status" value="1"/>
</dbReference>
<evidence type="ECO:0000259" key="6">
    <source>
        <dbReference type="PROSITE" id="PS51384"/>
    </source>
</evidence>
<dbReference type="EMBL" id="BAAANY010000001">
    <property type="protein sequence ID" value="GAA1656505.1"/>
    <property type="molecule type" value="Genomic_DNA"/>
</dbReference>
<dbReference type="InterPro" id="IPR017938">
    <property type="entry name" value="Riboflavin_synthase-like_b-brl"/>
</dbReference>
<dbReference type="PANTHER" id="PTHR30212:SF2">
    <property type="entry name" value="PROTEIN YIIM"/>
    <property type="match status" value="1"/>
</dbReference>
<dbReference type="InterPro" id="IPR001433">
    <property type="entry name" value="OxRdtase_FAD/NAD-bd"/>
</dbReference>
<dbReference type="PROSITE" id="PS51085">
    <property type="entry name" value="2FE2S_FER_2"/>
    <property type="match status" value="1"/>
</dbReference>
<dbReference type="Gene3D" id="2.40.30.10">
    <property type="entry name" value="Translation factors"/>
    <property type="match status" value="1"/>
</dbReference>
<dbReference type="PANTHER" id="PTHR30212">
    <property type="entry name" value="PROTEIN YIIM"/>
    <property type="match status" value="1"/>
</dbReference>